<dbReference type="SUPFAM" id="SSF46785">
    <property type="entry name" value="Winged helix' DNA-binding domain"/>
    <property type="match status" value="1"/>
</dbReference>
<feature type="domain" description="HTH marR-type" evidence="4">
    <location>
        <begin position="17"/>
        <end position="153"/>
    </location>
</feature>
<dbReference type="Pfam" id="PF12802">
    <property type="entry name" value="MarR_2"/>
    <property type="match status" value="1"/>
</dbReference>
<dbReference type="SMART" id="SM00347">
    <property type="entry name" value="HTH_MARR"/>
    <property type="match status" value="1"/>
</dbReference>
<evidence type="ECO:0000256" key="2">
    <source>
        <dbReference type="ARBA" id="ARBA00023125"/>
    </source>
</evidence>
<evidence type="ECO:0000256" key="3">
    <source>
        <dbReference type="ARBA" id="ARBA00023163"/>
    </source>
</evidence>
<proteinExistence type="predicted"/>
<name>A0ABM8B7I1_9BIFI</name>
<sequence>MFLTRTKESWTTLNTFPGDIAQSVSVIHRAYQRDARLFFKGLNLNSTSAYILLILCKKGSFSQNELSRELLINKGQIAREVKRLVTNGFVTQVQSEENHTVNVVTITPEGKKLIPRIVDYRNDWWNSRLQQIDATPDSPLAQSLYTIGRQLIANQDHDRLAALANGRQGMTAF</sequence>
<evidence type="ECO:0000313" key="5">
    <source>
        <dbReference type="EMBL" id="BDR52829.1"/>
    </source>
</evidence>
<dbReference type="PANTHER" id="PTHR42756">
    <property type="entry name" value="TRANSCRIPTIONAL REGULATOR, MARR"/>
    <property type="match status" value="1"/>
</dbReference>
<accession>A0ABM8B7I1</accession>
<dbReference type="EMBL" id="AP026798">
    <property type="protein sequence ID" value="BDR52829.1"/>
    <property type="molecule type" value="Genomic_DNA"/>
</dbReference>
<dbReference type="InterPro" id="IPR000835">
    <property type="entry name" value="HTH_MarR-typ"/>
</dbReference>
<reference evidence="5 6" key="1">
    <citation type="journal article" date="2023" name="Microbiol. Spectr.">
        <title>Symbiosis of Carpenter Bees with Uncharacterized Lactic Acid Bacteria Showing NAD Auxotrophy.</title>
        <authorList>
            <person name="Kawasaki S."/>
            <person name="Ozawa K."/>
            <person name="Mori T."/>
            <person name="Yamamoto A."/>
            <person name="Ito M."/>
            <person name="Ohkuma M."/>
            <person name="Sakamoto M."/>
            <person name="Matsutani M."/>
        </authorList>
    </citation>
    <scope>NUCLEOTIDE SEQUENCE [LARGE SCALE GENOMIC DNA]</scope>
    <source>
        <strain evidence="5 6">Kim37-2</strain>
    </source>
</reference>
<keyword evidence="6" id="KW-1185">Reference proteome</keyword>
<dbReference type="Proteomes" id="UP001321766">
    <property type="component" value="Chromosome"/>
</dbReference>
<dbReference type="InterPro" id="IPR036390">
    <property type="entry name" value="WH_DNA-bd_sf"/>
</dbReference>
<dbReference type="InterPro" id="IPR036388">
    <property type="entry name" value="WH-like_DNA-bd_sf"/>
</dbReference>
<evidence type="ECO:0000259" key="4">
    <source>
        <dbReference type="PROSITE" id="PS50995"/>
    </source>
</evidence>
<keyword evidence="2" id="KW-0238">DNA-binding</keyword>
<keyword evidence="1" id="KW-0805">Transcription regulation</keyword>
<evidence type="ECO:0000313" key="6">
    <source>
        <dbReference type="Proteomes" id="UP001321766"/>
    </source>
</evidence>
<protein>
    <recommendedName>
        <fullName evidence="4">HTH marR-type domain-containing protein</fullName>
    </recommendedName>
</protein>
<organism evidence="5 6">
    <name type="scientific">Bombiscardovia nodaiensis</name>
    <dbReference type="NCBI Taxonomy" id="2932181"/>
    <lineage>
        <taxon>Bacteria</taxon>
        <taxon>Bacillati</taxon>
        <taxon>Actinomycetota</taxon>
        <taxon>Actinomycetes</taxon>
        <taxon>Bifidobacteriales</taxon>
        <taxon>Bifidobacteriaceae</taxon>
        <taxon>Bombiscardovia</taxon>
    </lineage>
</organism>
<evidence type="ECO:0000256" key="1">
    <source>
        <dbReference type="ARBA" id="ARBA00023015"/>
    </source>
</evidence>
<dbReference type="PANTHER" id="PTHR42756:SF1">
    <property type="entry name" value="TRANSCRIPTIONAL REPRESSOR OF EMRAB OPERON"/>
    <property type="match status" value="1"/>
</dbReference>
<keyword evidence="3" id="KW-0804">Transcription</keyword>
<dbReference type="PROSITE" id="PS50995">
    <property type="entry name" value="HTH_MARR_2"/>
    <property type="match status" value="1"/>
</dbReference>
<dbReference type="Gene3D" id="1.10.10.10">
    <property type="entry name" value="Winged helix-like DNA-binding domain superfamily/Winged helix DNA-binding domain"/>
    <property type="match status" value="1"/>
</dbReference>
<gene>
    <name evidence="5" type="ORF">KIM372_07360</name>
</gene>